<dbReference type="EMBL" id="JAUCGR010000003">
    <property type="protein sequence ID" value="MDM7832134.1"/>
    <property type="molecule type" value="Genomic_DNA"/>
</dbReference>
<sequence length="290" mass="31222">MTRLRLDLAYDGTAFAGWAVQPTLRTVQGVLEAGLATVLRTEVRGEPAPRLTVAGRTDAGVHARGQVAHVDVDPDVLEQVRGRSDRPALDALVSRLAGVLPPDVVVHRATVAPEGFDARFSAVRRRYAYRLSDDAALRDPLLRGHLVWHRRPLDVGAMEAAAAPLVGLHDFAAYCKPRPDATTIRTLERYSWSRDEAGVVVADVQADAFCHSMVRSLVGAALAVGEGRRPVDWPAQLLAARARDAGVHVAPAHGLTLEEVEYPADAEVASRAAQTRARRALEEAAPPPCC</sequence>
<dbReference type="InterPro" id="IPR001406">
    <property type="entry name" value="PsdUridine_synth_TruA"/>
</dbReference>
<dbReference type="Gene3D" id="3.30.70.660">
    <property type="entry name" value="Pseudouridine synthase I, catalytic domain, C-terminal subdomain"/>
    <property type="match status" value="1"/>
</dbReference>
<comment type="caution">
    <text evidence="7">The sequence shown here is derived from an EMBL/GenBank/DDBJ whole genome shotgun (WGS) entry which is preliminary data.</text>
</comment>
<dbReference type="SUPFAM" id="SSF55120">
    <property type="entry name" value="Pseudouridine synthase"/>
    <property type="match status" value="1"/>
</dbReference>
<evidence type="ECO:0000313" key="8">
    <source>
        <dbReference type="Proteomes" id="UP001321453"/>
    </source>
</evidence>
<comment type="similarity">
    <text evidence="1 4 5">Belongs to the tRNA pseudouridine synthase TruA family.</text>
</comment>
<evidence type="ECO:0000256" key="2">
    <source>
        <dbReference type="ARBA" id="ARBA00022694"/>
    </source>
</evidence>
<dbReference type="InterPro" id="IPR020097">
    <property type="entry name" value="PsdUridine_synth_TruA_a/b_dom"/>
</dbReference>
<protein>
    <recommendedName>
        <fullName evidence="4">tRNA pseudouridine synthase A</fullName>
        <ecNumber evidence="4">5.4.99.12</ecNumber>
    </recommendedName>
    <alternativeName>
        <fullName evidence="4">tRNA pseudouridine(38-40) synthase</fullName>
    </alternativeName>
    <alternativeName>
        <fullName evidence="4">tRNA pseudouridylate synthase I</fullName>
    </alternativeName>
    <alternativeName>
        <fullName evidence="4">tRNA-uridine isomerase I</fullName>
    </alternativeName>
</protein>
<comment type="function">
    <text evidence="4">Formation of pseudouridine at positions 38, 39 and 40 in the anticodon stem and loop of transfer RNAs.</text>
</comment>
<proteinExistence type="inferred from homology"/>
<dbReference type="EC" id="5.4.99.12" evidence="4"/>
<organism evidence="7 8">
    <name type="scientific">Cellulomonas edaphi</name>
    <dbReference type="NCBI Taxonomy" id="3053468"/>
    <lineage>
        <taxon>Bacteria</taxon>
        <taxon>Bacillati</taxon>
        <taxon>Actinomycetota</taxon>
        <taxon>Actinomycetes</taxon>
        <taxon>Micrococcales</taxon>
        <taxon>Cellulomonadaceae</taxon>
        <taxon>Cellulomonas</taxon>
    </lineage>
</organism>
<dbReference type="InterPro" id="IPR020094">
    <property type="entry name" value="TruA/RsuA/RluB/E/F_N"/>
</dbReference>
<feature type="active site" description="Nucleophile" evidence="4">
    <location>
        <position position="58"/>
    </location>
</feature>
<dbReference type="InterPro" id="IPR020095">
    <property type="entry name" value="PsdUridine_synth_TruA_C"/>
</dbReference>
<dbReference type="Proteomes" id="UP001321453">
    <property type="component" value="Unassembled WGS sequence"/>
</dbReference>
<evidence type="ECO:0000256" key="5">
    <source>
        <dbReference type="RuleBase" id="RU003792"/>
    </source>
</evidence>
<keyword evidence="8" id="KW-1185">Reference proteome</keyword>
<dbReference type="PANTHER" id="PTHR11142:SF0">
    <property type="entry name" value="TRNA PSEUDOURIDINE SYNTHASE-LIKE 1"/>
    <property type="match status" value="1"/>
</dbReference>
<dbReference type="CDD" id="cd02570">
    <property type="entry name" value="PseudoU_synth_EcTruA"/>
    <property type="match status" value="1"/>
</dbReference>
<dbReference type="HAMAP" id="MF_00171">
    <property type="entry name" value="TruA"/>
    <property type="match status" value="1"/>
</dbReference>
<evidence type="ECO:0000256" key="3">
    <source>
        <dbReference type="ARBA" id="ARBA00023235"/>
    </source>
</evidence>
<evidence type="ECO:0000313" key="7">
    <source>
        <dbReference type="EMBL" id="MDM7832134.1"/>
    </source>
</evidence>
<dbReference type="PANTHER" id="PTHR11142">
    <property type="entry name" value="PSEUDOURIDYLATE SYNTHASE"/>
    <property type="match status" value="1"/>
</dbReference>
<feature type="binding site" evidence="4">
    <location>
        <position position="127"/>
    </location>
    <ligand>
        <name>substrate</name>
    </ligand>
</feature>
<dbReference type="GO" id="GO:0160147">
    <property type="term" value="F:tRNA pseudouridine(38-40) synthase activity"/>
    <property type="evidence" value="ECO:0007669"/>
    <property type="project" value="UniProtKB-EC"/>
</dbReference>
<keyword evidence="3 4" id="KW-0413">Isomerase</keyword>
<gene>
    <name evidence="4 7" type="primary">truA</name>
    <name evidence="7" type="ORF">QRT05_12380</name>
</gene>
<dbReference type="RefSeq" id="WP_289447579.1">
    <property type="nucleotide sequence ID" value="NZ_JAUCGR010000003.1"/>
</dbReference>
<accession>A0ABT7S9B9</accession>
<dbReference type="NCBIfam" id="TIGR00071">
    <property type="entry name" value="hisT_truA"/>
    <property type="match status" value="1"/>
</dbReference>
<comment type="caution">
    <text evidence="4">Lacks conserved residue(s) required for the propagation of feature annotation.</text>
</comment>
<name>A0ABT7S9B9_9CELL</name>
<dbReference type="Gene3D" id="3.30.70.580">
    <property type="entry name" value="Pseudouridine synthase I, catalytic domain, N-terminal subdomain"/>
    <property type="match status" value="1"/>
</dbReference>
<evidence type="ECO:0000256" key="4">
    <source>
        <dbReference type="HAMAP-Rule" id="MF_00171"/>
    </source>
</evidence>
<dbReference type="InterPro" id="IPR020103">
    <property type="entry name" value="PsdUridine_synth_cat_dom_sf"/>
</dbReference>
<comment type="subunit">
    <text evidence="4">Homodimer.</text>
</comment>
<feature type="domain" description="Pseudouridine synthase I TruA alpha/beta" evidence="6">
    <location>
        <begin position="161"/>
        <end position="263"/>
    </location>
</feature>
<dbReference type="Pfam" id="PF01416">
    <property type="entry name" value="PseudoU_synth_1"/>
    <property type="match status" value="1"/>
</dbReference>
<evidence type="ECO:0000259" key="6">
    <source>
        <dbReference type="Pfam" id="PF01416"/>
    </source>
</evidence>
<evidence type="ECO:0000256" key="1">
    <source>
        <dbReference type="ARBA" id="ARBA00009375"/>
    </source>
</evidence>
<keyword evidence="2 4" id="KW-0819">tRNA processing</keyword>
<dbReference type="PIRSF" id="PIRSF001430">
    <property type="entry name" value="tRNA_psdUrid_synth"/>
    <property type="match status" value="1"/>
</dbReference>
<reference evidence="7 8" key="1">
    <citation type="submission" date="2023-06" db="EMBL/GenBank/DDBJ databases">
        <title>Cellulomonas sp. MW9 Whole genome sequence.</title>
        <authorList>
            <person name="Park S."/>
        </authorList>
    </citation>
    <scope>NUCLEOTIDE SEQUENCE [LARGE SCALE GENOMIC DNA]</scope>
    <source>
        <strain evidence="7 8">MW9</strain>
    </source>
</reference>
<comment type="catalytic activity">
    <reaction evidence="4 5">
        <text>uridine(38/39/40) in tRNA = pseudouridine(38/39/40) in tRNA</text>
        <dbReference type="Rhea" id="RHEA:22376"/>
        <dbReference type="Rhea" id="RHEA-COMP:10085"/>
        <dbReference type="Rhea" id="RHEA-COMP:10087"/>
        <dbReference type="ChEBI" id="CHEBI:65314"/>
        <dbReference type="ChEBI" id="CHEBI:65315"/>
        <dbReference type="EC" id="5.4.99.12"/>
    </reaction>
</comment>